<gene>
    <name evidence="3" type="primary">5576303</name>
</gene>
<evidence type="ECO:0000313" key="3">
    <source>
        <dbReference type="EnsemblMetazoa" id="AAEL012453-PA"/>
    </source>
</evidence>
<evidence type="ECO:0000256" key="1">
    <source>
        <dbReference type="SAM" id="MobiDB-lite"/>
    </source>
</evidence>
<protein>
    <submittedName>
        <fullName evidence="3">DUF4780 domain-containing protein</fullName>
    </submittedName>
</protein>
<dbReference type="InterPro" id="IPR031961">
    <property type="entry name" value="DUF4780"/>
</dbReference>
<proteinExistence type="predicted"/>
<reference evidence="3 4" key="1">
    <citation type="submission" date="2017-06" db="EMBL/GenBank/DDBJ databases">
        <title>Aedes aegypti genome working group (AGWG) sequencing and assembly.</title>
        <authorList>
            <consortium name="Aedes aegypti Genome Working Group (AGWG)"/>
            <person name="Matthews B.J."/>
        </authorList>
    </citation>
    <scope>NUCLEOTIDE SEQUENCE [LARGE SCALE GENOMIC DNA]</scope>
    <source>
        <strain evidence="3 4">LVP_AGWG</strain>
    </source>
</reference>
<organism evidence="3 4">
    <name type="scientific">Aedes aegypti</name>
    <name type="common">Yellowfever mosquito</name>
    <name type="synonym">Culex aegypti</name>
    <dbReference type="NCBI Taxonomy" id="7159"/>
    <lineage>
        <taxon>Eukaryota</taxon>
        <taxon>Metazoa</taxon>
        <taxon>Ecdysozoa</taxon>
        <taxon>Arthropoda</taxon>
        <taxon>Hexapoda</taxon>
        <taxon>Insecta</taxon>
        <taxon>Pterygota</taxon>
        <taxon>Neoptera</taxon>
        <taxon>Endopterygota</taxon>
        <taxon>Diptera</taxon>
        <taxon>Nematocera</taxon>
        <taxon>Culicoidea</taxon>
        <taxon>Culicidae</taxon>
        <taxon>Culicinae</taxon>
        <taxon>Aedini</taxon>
        <taxon>Aedes</taxon>
        <taxon>Stegomyia</taxon>
    </lineage>
</organism>
<dbReference type="OrthoDB" id="7765218at2759"/>
<dbReference type="Pfam" id="PF16012">
    <property type="entry name" value="DUF4780"/>
    <property type="match status" value="1"/>
</dbReference>
<accession>A0A1S4FWM9</accession>
<name>A0A1S4FWM9_AEDAE</name>
<dbReference type="EnsemblMetazoa" id="AAEL012453-RA">
    <property type="protein sequence ID" value="AAEL012453-PA"/>
    <property type="gene ID" value="AAEL012453"/>
</dbReference>
<dbReference type="AlphaFoldDB" id="A0A1S4FWM9"/>
<keyword evidence="4" id="KW-1185">Reference proteome</keyword>
<evidence type="ECO:0000313" key="4">
    <source>
        <dbReference type="Proteomes" id="UP000008820"/>
    </source>
</evidence>
<dbReference type="Proteomes" id="UP000008820">
    <property type="component" value="Chromosome 1"/>
</dbReference>
<feature type="domain" description="DUF4780" evidence="2">
    <location>
        <begin position="239"/>
        <end position="387"/>
    </location>
</feature>
<reference evidence="3" key="2">
    <citation type="submission" date="2020-05" db="UniProtKB">
        <authorList>
            <consortium name="EnsemblMetazoa"/>
        </authorList>
    </citation>
    <scope>IDENTIFICATION</scope>
    <source>
        <strain evidence="3">LVP_AGWG</strain>
    </source>
</reference>
<feature type="compositionally biased region" description="Acidic residues" evidence="1">
    <location>
        <begin position="162"/>
        <end position="176"/>
    </location>
</feature>
<sequence length="396" mass="45889">MFSVPYITELSSLLPLVELPSHPLAKLKVERIFLRMLNRKNPQIVAPCPAPWIIFVINEMCSIGTLELIEVELALKYDIGLGSGGLPLDVYRRPVSSEVAYREDELTFSVSDSSDVEILPVHERTVIDLTGWPGEETLQQSQRKRKMKRLTKAQKRQRREEREDETSTDDDDDDQPEFWIDLMETDDNENFDAGTWQENDSKPSSPVPDYWILSDSDPPAANLRVGIFCPRPFRARLMNAIMTAMDNIPMEKPHPQFKRNGFHLDTLWFLGANEYSASWMISTVEKLSKTKLWRQVQILVEPWSSKFMVKNVLQLVLPWKYYPGNKKGKVIQRLRKANLMHGSHLWNLIGCKSSKMKIQVTLAVNEETMESLKRTQFYVFYGFSQYRCEVIQTSLH</sequence>
<feature type="region of interest" description="Disordered" evidence="1">
    <location>
        <begin position="137"/>
        <end position="176"/>
    </location>
</feature>
<dbReference type="VEuPathDB" id="VectorBase:AAEL012453"/>
<evidence type="ECO:0000259" key="2">
    <source>
        <dbReference type="Pfam" id="PF16012"/>
    </source>
</evidence>
<feature type="compositionally biased region" description="Basic residues" evidence="1">
    <location>
        <begin position="142"/>
        <end position="157"/>
    </location>
</feature>
<dbReference type="InParanoid" id="A0A1S4FWM9"/>